<reference evidence="9 11" key="1">
    <citation type="submission" date="2019-03" db="EMBL/GenBank/DDBJ databases">
        <title>Genomic Encyclopedia of Type Strains, Phase IV (KMG-IV): sequencing the most valuable type-strain genomes for metagenomic binning, comparative biology and taxonomic classification.</title>
        <authorList>
            <person name="Goeker M."/>
        </authorList>
    </citation>
    <scope>NUCLEOTIDE SEQUENCE [LARGE SCALE GENOMIC DNA]</scope>
    <source>
        <strain evidence="9 11">DSM 12034</strain>
    </source>
</reference>
<dbReference type="InterPro" id="IPR020396">
    <property type="entry name" value="NADH_UbQ_OxRdtase_CS"/>
</dbReference>
<dbReference type="OrthoDB" id="9803286at2"/>
<gene>
    <name evidence="5" type="primary">nuoC</name>
    <name evidence="10" type="synonym">nqo5</name>
    <name evidence="9" type="ORF">EDC36_101134</name>
    <name evidence="10" type="ORF">Tigna_00630</name>
</gene>
<dbReference type="Proteomes" id="UP000315577">
    <property type="component" value="Unassembled WGS sequence"/>
</dbReference>
<dbReference type="EC" id="7.1.1.-" evidence="5"/>
<dbReference type="PANTHER" id="PTHR10884:SF14">
    <property type="entry name" value="NADH DEHYDROGENASE [UBIQUINONE] IRON-SULFUR PROTEIN 3, MITOCHONDRIAL"/>
    <property type="match status" value="1"/>
</dbReference>
<comment type="subcellular location">
    <subcellularLocation>
        <location evidence="5">Cell membrane</location>
        <topology evidence="5">Peripheral membrane protein</topology>
        <orientation evidence="5">Cytoplasmic side</orientation>
    </subcellularLocation>
</comment>
<dbReference type="InterPro" id="IPR001268">
    <property type="entry name" value="NADH_UbQ_OxRdtase_30kDa_su"/>
</dbReference>
<evidence type="ECO:0000313" key="11">
    <source>
        <dbReference type="Proteomes" id="UP000295536"/>
    </source>
</evidence>
<dbReference type="EMBL" id="VJNC01000003">
    <property type="protein sequence ID" value="TSE23247.1"/>
    <property type="molecule type" value="Genomic_DNA"/>
</dbReference>
<keyword evidence="3 5" id="KW-0874">Quinone</keyword>
<dbReference type="InterPro" id="IPR010218">
    <property type="entry name" value="NADH_DH_suC"/>
</dbReference>
<name>A0A4R3LIA2_9BURK</name>
<keyword evidence="5 6" id="KW-1278">Translocase</keyword>
<evidence type="ECO:0000256" key="5">
    <source>
        <dbReference type="HAMAP-Rule" id="MF_01357"/>
    </source>
</evidence>
<dbReference type="PROSITE" id="PS00542">
    <property type="entry name" value="COMPLEX1_30K"/>
    <property type="match status" value="1"/>
</dbReference>
<keyword evidence="10" id="KW-0560">Oxidoreductase</keyword>
<keyword evidence="5" id="KW-1003">Cell membrane</keyword>
<dbReference type="EMBL" id="SMAH01000001">
    <property type="protein sequence ID" value="TCS99862.1"/>
    <property type="molecule type" value="Genomic_DNA"/>
</dbReference>
<keyword evidence="4 5" id="KW-0830">Ubiquinone</keyword>
<evidence type="ECO:0000256" key="3">
    <source>
        <dbReference type="ARBA" id="ARBA00022719"/>
    </source>
</evidence>
<dbReference type="Gene3D" id="3.30.460.80">
    <property type="entry name" value="NADH:ubiquinone oxidoreductase, 30kDa subunit"/>
    <property type="match status" value="1"/>
</dbReference>
<organism evidence="9 11">
    <name type="scientific">Tepidimonas ignava</name>
    <dbReference type="NCBI Taxonomy" id="114249"/>
    <lineage>
        <taxon>Bacteria</taxon>
        <taxon>Pseudomonadati</taxon>
        <taxon>Pseudomonadota</taxon>
        <taxon>Betaproteobacteria</taxon>
        <taxon>Burkholderiales</taxon>
        <taxon>Tepidimonas</taxon>
    </lineage>
</organism>
<dbReference type="GO" id="GO:0008137">
    <property type="term" value="F:NADH dehydrogenase (ubiquinone) activity"/>
    <property type="evidence" value="ECO:0007669"/>
    <property type="project" value="InterPro"/>
</dbReference>
<feature type="domain" description="NADH:ubiquinone oxidoreductase 30kDa subunit" evidence="8">
    <location>
        <begin position="49"/>
        <end position="178"/>
    </location>
</feature>
<comment type="function">
    <text evidence="5">NDH-1 shuttles electrons from NADH, via FMN and iron-sulfur (Fe-S) centers, to quinones in the respiratory chain. The immediate electron acceptor for the enzyme in this species is believed to be ubiquinone. Couples the redox reaction to proton translocation (for every two electrons transferred, four hydrogen ions are translocated across the cytoplasmic membrane), and thus conserves the redox energy in a proton gradient.</text>
</comment>
<dbReference type="GO" id="GO:0005886">
    <property type="term" value="C:plasma membrane"/>
    <property type="evidence" value="ECO:0007669"/>
    <property type="project" value="UniProtKB-SubCell"/>
</dbReference>
<evidence type="ECO:0000313" key="9">
    <source>
        <dbReference type="EMBL" id="TCS99862.1"/>
    </source>
</evidence>
<comment type="catalytic activity">
    <reaction evidence="5 7">
        <text>a quinone + NADH + 5 H(+)(in) = a quinol + NAD(+) + 4 H(+)(out)</text>
        <dbReference type="Rhea" id="RHEA:57888"/>
        <dbReference type="ChEBI" id="CHEBI:15378"/>
        <dbReference type="ChEBI" id="CHEBI:24646"/>
        <dbReference type="ChEBI" id="CHEBI:57540"/>
        <dbReference type="ChEBI" id="CHEBI:57945"/>
        <dbReference type="ChEBI" id="CHEBI:132124"/>
    </reaction>
</comment>
<comment type="caution">
    <text evidence="9">The sequence shown here is derived from an EMBL/GenBank/DDBJ whole genome shotgun (WGS) entry which is preliminary data.</text>
</comment>
<evidence type="ECO:0000313" key="10">
    <source>
        <dbReference type="EMBL" id="TSE23247.1"/>
    </source>
</evidence>
<proteinExistence type="inferred from homology"/>
<evidence type="ECO:0000259" key="8">
    <source>
        <dbReference type="Pfam" id="PF00329"/>
    </source>
</evidence>
<accession>A0A4R3LIA2</accession>
<dbReference type="RefSeq" id="WP_132961324.1">
    <property type="nucleotide sequence ID" value="NZ_DAIPFN010000005.1"/>
</dbReference>
<dbReference type="HAMAP" id="MF_01357">
    <property type="entry name" value="NDH1_NuoC"/>
    <property type="match status" value="1"/>
</dbReference>
<dbReference type="PANTHER" id="PTHR10884">
    <property type="entry name" value="NADH DEHYDROGENASE UBIQUINONE IRON-SULFUR PROTEIN 3"/>
    <property type="match status" value="1"/>
</dbReference>
<dbReference type="Pfam" id="PF00329">
    <property type="entry name" value="Complex1_30kDa"/>
    <property type="match status" value="1"/>
</dbReference>
<dbReference type="InterPro" id="IPR037232">
    <property type="entry name" value="NADH_quin_OxRdtase_su_C/D-like"/>
</dbReference>
<dbReference type="SUPFAM" id="SSF143243">
    <property type="entry name" value="Nqo5-like"/>
    <property type="match status" value="1"/>
</dbReference>
<sequence>MTTSFDAARWSALAQQTERPAPEAVRDAVAAALQGVAERVELQRGEVTVVVPAARYHDAMQTLRDAPGCRFEQLIDLCGVDYSAYGQGAWEGPRFAVVVHLLSVTLNQRVRVRTFCPDDDFPVVASVIDVWPSANWFEREAFDLFGIVFEGHPDLRRILTDYGFIGHPFRKDFPLSGHVEMRYDPERRRVVYEPVTIEPREITPRIIREDAYGGLH</sequence>
<keyword evidence="5" id="KW-0472">Membrane</keyword>
<comment type="subunit">
    <text evidence="5">NDH-1 is composed of 14 different subunits. Subunits NuoB, C, D, E, F, and G constitute the peripheral sector of the complex.</text>
</comment>
<evidence type="ECO:0000256" key="2">
    <source>
        <dbReference type="ARBA" id="ARBA00022448"/>
    </source>
</evidence>
<keyword evidence="2 5" id="KW-0813">Transport</keyword>
<reference evidence="10 12" key="2">
    <citation type="submission" date="2019-07" db="EMBL/GenBank/DDBJ databases">
        <title>Tepidimonas ignava SPS-1037 draft genome.</title>
        <authorList>
            <person name="Da Costa M.S."/>
            <person name="Froufe H.J.C."/>
            <person name="Egas C."/>
            <person name="Albuquerque L."/>
        </authorList>
    </citation>
    <scope>NUCLEOTIDE SEQUENCE [LARGE SCALE GENOMIC DNA]</scope>
    <source>
        <strain evidence="10 12">SPS-1037</strain>
    </source>
</reference>
<dbReference type="NCBIfam" id="TIGR01961">
    <property type="entry name" value="NuoC_fam"/>
    <property type="match status" value="1"/>
</dbReference>
<comment type="similarity">
    <text evidence="1 5 6">Belongs to the complex I 30 kDa subunit family.</text>
</comment>
<protein>
    <recommendedName>
        <fullName evidence="5">NADH-quinone oxidoreductase subunit C</fullName>
        <ecNumber evidence="5">7.1.1.-</ecNumber>
    </recommendedName>
    <alternativeName>
        <fullName evidence="5">NADH dehydrogenase I subunit C</fullName>
    </alternativeName>
    <alternativeName>
        <fullName evidence="5">NDH-1 subunit C</fullName>
    </alternativeName>
</protein>
<dbReference type="AlphaFoldDB" id="A0A4R3LIA2"/>
<dbReference type="NCBIfam" id="NF004730">
    <property type="entry name" value="PRK06074.1-1"/>
    <property type="match status" value="1"/>
</dbReference>
<dbReference type="GO" id="GO:0048038">
    <property type="term" value="F:quinone binding"/>
    <property type="evidence" value="ECO:0007669"/>
    <property type="project" value="UniProtKB-KW"/>
</dbReference>
<keyword evidence="5 6" id="KW-0520">NAD</keyword>
<dbReference type="Proteomes" id="UP000295536">
    <property type="component" value="Unassembled WGS sequence"/>
</dbReference>
<evidence type="ECO:0000256" key="6">
    <source>
        <dbReference type="RuleBase" id="RU003456"/>
    </source>
</evidence>
<evidence type="ECO:0000256" key="7">
    <source>
        <dbReference type="RuleBase" id="RU003582"/>
    </source>
</evidence>
<dbReference type="GO" id="GO:0050136">
    <property type="term" value="F:NADH dehydrogenase (quinone) (non-electrogenic) activity"/>
    <property type="evidence" value="ECO:0007669"/>
    <property type="project" value="UniProtKB-UniRule"/>
</dbReference>
<evidence type="ECO:0000313" key="12">
    <source>
        <dbReference type="Proteomes" id="UP000315577"/>
    </source>
</evidence>
<evidence type="ECO:0000256" key="1">
    <source>
        <dbReference type="ARBA" id="ARBA00007569"/>
    </source>
</evidence>
<evidence type="ECO:0000256" key="4">
    <source>
        <dbReference type="ARBA" id="ARBA00023075"/>
    </source>
</evidence>
<keyword evidence="12" id="KW-1185">Reference proteome</keyword>